<evidence type="ECO:0000313" key="2">
    <source>
        <dbReference type="Proteomes" id="UP000461730"/>
    </source>
</evidence>
<gene>
    <name evidence="1" type="ORF">GO493_09025</name>
</gene>
<comment type="caution">
    <text evidence="1">The sequence shown here is derived from an EMBL/GenBank/DDBJ whole genome shotgun (WGS) entry which is preliminary data.</text>
</comment>
<organism evidence="1 2">
    <name type="scientific">Chitinophaga tropicalis</name>
    <dbReference type="NCBI Taxonomy" id="2683588"/>
    <lineage>
        <taxon>Bacteria</taxon>
        <taxon>Pseudomonadati</taxon>
        <taxon>Bacteroidota</taxon>
        <taxon>Chitinophagia</taxon>
        <taxon>Chitinophagales</taxon>
        <taxon>Chitinophagaceae</taxon>
        <taxon>Chitinophaga</taxon>
    </lineage>
</organism>
<keyword evidence="2" id="KW-1185">Reference proteome</keyword>
<dbReference type="Proteomes" id="UP000461730">
    <property type="component" value="Unassembled WGS sequence"/>
</dbReference>
<proteinExistence type="predicted"/>
<reference evidence="1 2" key="1">
    <citation type="submission" date="2019-12" db="EMBL/GenBank/DDBJ databases">
        <title>Chitinophaga sp. strain ysch24 (GDMCC 1.1355), whole genome shotgun sequence.</title>
        <authorList>
            <person name="Zhang X."/>
        </authorList>
    </citation>
    <scope>NUCLEOTIDE SEQUENCE [LARGE SCALE GENOMIC DNA]</scope>
    <source>
        <strain evidence="2">ysch24</strain>
    </source>
</reference>
<evidence type="ECO:0000313" key="1">
    <source>
        <dbReference type="EMBL" id="MVT08397.1"/>
    </source>
</evidence>
<sequence length="141" mass="16840">MKVLICMLLGIFLIPPVVGYSQTQKNRLKRVIIEFEDFMTTTSEGVNCEYFRATFKNTLDTIEILNSKELNTLFISSRRFIRSNEKPIDVRAIVRFEFEHWQYEYCMNRFGIFVDKKTNAFYVNRLLSDFIRRKCLPPNML</sequence>
<dbReference type="RefSeq" id="WP_157305821.1">
    <property type="nucleotide sequence ID" value="NZ_WRXN01000003.1"/>
</dbReference>
<protein>
    <submittedName>
        <fullName evidence="1">Uncharacterized protein</fullName>
    </submittedName>
</protein>
<dbReference type="EMBL" id="WRXN01000003">
    <property type="protein sequence ID" value="MVT08397.1"/>
    <property type="molecule type" value="Genomic_DNA"/>
</dbReference>
<name>A0A7K1U216_9BACT</name>
<accession>A0A7K1U216</accession>
<dbReference type="AlphaFoldDB" id="A0A7K1U216"/>